<dbReference type="AlphaFoldDB" id="B8GIT2"/>
<evidence type="ECO:0000259" key="9">
    <source>
        <dbReference type="PROSITE" id="PS50928"/>
    </source>
</evidence>
<accession>B8GIT2</accession>
<sequence precursor="true">MRRLFLSLTYLIFFGISAILLGLFLYSPLPALAASLASPEIRFAILLSLGTSVISTVICTAFAIPAAYALARYQFPGKRIATLALTLPLTLPPLVAGIALLLFFGTTPWGRALEDAGFGVIFTPLGIIVAEVFVNIPYMIRILRSAFAAVNPRYEYVAKTLGCTDAGAFLQVTLPMVRSGLLAGTVITWSKSMGEFGAVLMVAGATPMRTETLPIALYLNISTGDLNLAVAAATILILISIVTLCVVEFVDRGVHVY</sequence>
<dbReference type="Pfam" id="PF00528">
    <property type="entry name" value="BPD_transp_1"/>
    <property type="match status" value="1"/>
</dbReference>
<organism evidence="10 11">
    <name type="scientific">Methanosphaerula palustris (strain ATCC BAA-1556 / DSM 19958 / E1-9c)</name>
    <dbReference type="NCBI Taxonomy" id="521011"/>
    <lineage>
        <taxon>Archaea</taxon>
        <taxon>Methanobacteriati</taxon>
        <taxon>Methanobacteriota</taxon>
        <taxon>Stenosarchaea group</taxon>
        <taxon>Methanomicrobia</taxon>
        <taxon>Methanomicrobiales</taxon>
        <taxon>Methanoregulaceae</taxon>
        <taxon>Methanosphaerula</taxon>
    </lineage>
</organism>
<keyword evidence="11" id="KW-1185">Reference proteome</keyword>
<reference evidence="10 11" key="1">
    <citation type="journal article" date="2015" name="Genome Announc.">
        <title>Complete Genome Sequence of Methanosphaerula palustris E1-9CT, a Hydrogenotrophic Methanogen Isolated from a Minerotrophic Fen Peatland.</title>
        <authorList>
            <person name="Cadillo-Quiroz H."/>
            <person name="Browne P."/>
            <person name="Kyrpides N."/>
            <person name="Woyke T."/>
            <person name="Goodwin L."/>
            <person name="Detter C."/>
            <person name="Yavitt J.B."/>
            <person name="Zinder S.H."/>
        </authorList>
    </citation>
    <scope>NUCLEOTIDE SEQUENCE [LARGE SCALE GENOMIC DNA]</scope>
    <source>
        <strain evidence="11">ATCC BAA-1556 / DSM 19958 / E1-9c</strain>
    </source>
</reference>
<dbReference type="KEGG" id="mpl:Mpal_1583"/>
<dbReference type="PANTHER" id="PTHR30406">
    <property type="entry name" value="SULFATE TRANSPORT SYSTEM PERMEASE PROTEIN"/>
    <property type="match status" value="1"/>
</dbReference>
<evidence type="ECO:0000256" key="5">
    <source>
        <dbReference type="ARBA" id="ARBA00022989"/>
    </source>
</evidence>
<dbReference type="GO" id="GO:0015098">
    <property type="term" value="F:molybdate ion transmembrane transporter activity"/>
    <property type="evidence" value="ECO:0007669"/>
    <property type="project" value="InterPro"/>
</dbReference>
<evidence type="ECO:0000256" key="8">
    <source>
        <dbReference type="RuleBase" id="RU363032"/>
    </source>
</evidence>
<keyword evidence="2 8" id="KW-0813">Transport</keyword>
<dbReference type="NCBIfam" id="TIGR01581">
    <property type="entry name" value="Mo_ABC_porter"/>
    <property type="match status" value="1"/>
</dbReference>
<gene>
    <name evidence="10" type="ordered locus">Mpal_1583</name>
</gene>
<evidence type="ECO:0000256" key="7">
    <source>
        <dbReference type="ARBA" id="ARBA00023136"/>
    </source>
</evidence>
<keyword evidence="6" id="KW-0764">Sulfate transport</keyword>
<dbReference type="InterPro" id="IPR006469">
    <property type="entry name" value="NifC_ABC_porter"/>
</dbReference>
<keyword evidence="5 8" id="KW-1133">Transmembrane helix</keyword>
<feature type="transmembrane region" description="Helical" evidence="8">
    <location>
        <begin position="116"/>
        <end position="134"/>
    </location>
</feature>
<feature type="transmembrane region" description="Helical" evidence="8">
    <location>
        <begin position="43"/>
        <end position="71"/>
    </location>
</feature>
<dbReference type="EMBL" id="CP001338">
    <property type="protein sequence ID" value="ACL16895.1"/>
    <property type="molecule type" value="Genomic_DNA"/>
</dbReference>
<dbReference type="InterPro" id="IPR035906">
    <property type="entry name" value="MetI-like_sf"/>
</dbReference>
<dbReference type="RefSeq" id="WP_012618214.1">
    <property type="nucleotide sequence ID" value="NC_011832.1"/>
</dbReference>
<keyword evidence="4 8" id="KW-0812">Transmembrane</keyword>
<dbReference type="PROSITE" id="PS50928">
    <property type="entry name" value="ABC_TM1"/>
    <property type="match status" value="1"/>
</dbReference>
<dbReference type="NCBIfam" id="TIGR02141">
    <property type="entry name" value="modB_ABC"/>
    <property type="match status" value="1"/>
</dbReference>
<proteinExistence type="inferred from homology"/>
<feature type="transmembrane region" description="Helical" evidence="8">
    <location>
        <begin position="83"/>
        <end position="104"/>
    </location>
</feature>
<evidence type="ECO:0000313" key="10">
    <source>
        <dbReference type="EMBL" id="ACL16895.1"/>
    </source>
</evidence>
<dbReference type="GO" id="GO:0015419">
    <property type="term" value="F:ABC-type sulfate transporter activity"/>
    <property type="evidence" value="ECO:0007669"/>
    <property type="project" value="InterPro"/>
</dbReference>
<dbReference type="PANTHER" id="PTHR30406:SF8">
    <property type="entry name" value="SULFATE TRANSPORT SYSTEM PERMEASE PROTEIN CYST"/>
    <property type="match status" value="1"/>
</dbReference>
<comment type="similarity">
    <text evidence="8">Belongs to the binding-protein-dependent transport system permease family.</text>
</comment>
<evidence type="ECO:0000256" key="4">
    <source>
        <dbReference type="ARBA" id="ARBA00022692"/>
    </source>
</evidence>
<dbReference type="InterPro" id="IPR011867">
    <property type="entry name" value="ModB_ABC"/>
</dbReference>
<evidence type="ECO:0000256" key="3">
    <source>
        <dbReference type="ARBA" id="ARBA00022505"/>
    </source>
</evidence>
<dbReference type="OrthoDB" id="11163at2157"/>
<evidence type="ECO:0000256" key="6">
    <source>
        <dbReference type="ARBA" id="ARBA00023032"/>
    </source>
</evidence>
<keyword evidence="7 8" id="KW-0472">Membrane</keyword>
<name>B8GIT2_METPE</name>
<dbReference type="InterPro" id="IPR000515">
    <property type="entry name" value="MetI-like"/>
</dbReference>
<dbReference type="GeneID" id="7270113"/>
<evidence type="ECO:0000256" key="1">
    <source>
        <dbReference type="ARBA" id="ARBA00004141"/>
    </source>
</evidence>
<dbReference type="Gene3D" id="1.10.3720.10">
    <property type="entry name" value="MetI-like"/>
    <property type="match status" value="1"/>
</dbReference>
<comment type="subcellular location">
    <subcellularLocation>
        <location evidence="8">Cell membrane</location>
        <topology evidence="8">Multi-pass membrane protein</topology>
    </subcellularLocation>
    <subcellularLocation>
        <location evidence="1">Membrane</location>
        <topology evidence="1">Multi-pass membrane protein</topology>
    </subcellularLocation>
</comment>
<dbReference type="HOGENOM" id="CLU_016047_14_3_2"/>
<dbReference type="GO" id="GO:0005886">
    <property type="term" value="C:plasma membrane"/>
    <property type="evidence" value="ECO:0007669"/>
    <property type="project" value="UniProtKB-SubCell"/>
</dbReference>
<dbReference type="CDD" id="cd06261">
    <property type="entry name" value="TM_PBP2"/>
    <property type="match status" value="1"/>
</dbReference>
<dbReference type="InterPro" id="IPR005667">
    <property type="entry name" value="Sulph_transpt2"/>
</dbReference>
<dbReference type="SUPFAM" id="SSF161098">
    <property type="entry name" value="MetI-like"/>
    <property type="match status" value="1"/>
</dbReference>
<dbReference type="STRING" id="521011.Mpal_1583"/>
<keyword evidence="3" id="KW-0500">Molybdenum</keyword>
<dbReference type="Proteomes" id="UP000002457">
    <property type="component" value="Chromosome"/>
</dbReference>
<protein>
    <submittedName>
        <fullName evidence="10">NifC-like ABC-type porter</fullName>
    </submittedName>
</protein>
<feature type="transmembrane region" description="Helical" evidence="8">
    <location>
        <begin position="226"/>
        <end position="250"/>
    </location>
</feature>
<evidence type="ECO:0000313" key="11">
    <source>
        <dbReference type="Proteomes" id="UP000002457"/>
    </source>
</evidence>
<feature type="domain" description="ABC transmembrane type-1" evidence="9">
    <location>
        <begin position="45"/>
        <end position="247"/>
    </location>
</feature>
<evidence type="ECO:0000256" key="2">
    <source>
        <dbReference type="ARBA" id="ARBA00022448"/>
    </source>
</evidence>
<dbReference type="eggNOG" id="arCOG00164">
    <property type="taxonomic scope" value="Archaea"/>
</dbReference>